<dbReference type="GO" id="GO:0070012">
    <property type="term" value="F:oligopeptidase activity"/>
    <property type="evidence" value="ECO:0007669"/>
    <property type="project" value="TreeGrafter"/>
</dbReference>
<protein>
    <submittedName>
        <fullName evidence="7">Prolyl oligopeptidase</fullName>
        <ecNumber evidence="7">3.4.21.26</ecNumber>
    </submittedName>
</protein>
<feature type="signal peptide" evidence="4">
    <location>
        <begin position="1"/>
        <end position="22"/>
    </location>
</feature>
<keyword evidence="2 7" id="KW-0378">Hydrolase</keyword>
<evidence type="ECO:0000313" key="8">
    <source>
        <dbReference type="Proteomes" id="UP000575898"/>
    </source>
</evidence>
<proteinExistence type="predicted"/>
<comment type="caution">
    <text evidence="7">The sequence shown here is derived from an EMBL/GenBank/DDBJ whole genome shotgun (WGS) entry which is preliminary data.</text>
</comment>
<reference evidence="7 8" key="1">
    <citation type="submission" date="2020-08" db="EMBL/GenBank/DDBJ databases">
        <title>Genomic Encyclopedia of Type Strains, Phase IV (KMG-IV): sequencing the most valuable type-strain genomes for metagenomic binning, comparative biology and taxonomic classification.</title>
        <authorList>
            <person name="Goeker M."/>
        </authorList>
    </citation>
    <scope>NUCLEOTIDE SEQUENCE [LARGE SCALE GENOMIC DNA]</scope>
    <source>
        <strain evidence="7 8">DSM 27165</strain>
    </source>
</reference>
<dbReference type="EC" id="3.4.21.26" evidence="7"/>
<dbReference type="Proteomes" id="UP000575898">
    <property type="component" value="Unassembled WGS sequence"/>
</dbReference>
<evidence type="ECO:0000256" key="3">
    <source>
        <dbReference type="ARBA" id="ARBA00022825"/>
    </source>
</evidence>
<feature type="chain" id="PRO_5032472439" evidence="4">
    <location>
        <begin position="23"/>
        <end position="693"/>
    </location>
</feature>
<dbReference type="GO" id="GO:0005829">
    <property type="term" value="C:cytosol"/>
    <property type="evidence" value="ECO:0007669"/>
    <property type="project" value="TreeGrafter"/>
</dbReference>
<dbReference type="InterPro" id="IPR001375">
    <property type="entry name" value="Peptidase_S9_cat"/>
</dbReference>
<dbReference type="InterPro" id="IPR051167">
    <property type="entry name" value="Prolyl_oligopep/macrocyclase"/>
</dbReference>
<dbReference type="GO" id="GO:0006508">
    <property type="term" value="P:proteolysis"/>
    <property type="evidence" value="ECO:0007669"/>
    <property type="project" value="UniProtKB-KW"/>
</dbReference>
<name>A0A840MKB1_9PROT</name>
<dbReference type="InterPro" id="IPR029058">
    <property type="entry name" value="AB_hydrolase_fold"/>
</dbReference>
<dbReference type="PRINTS" id="PR00862">
    <property type="entry name" value="PROLIGOPTASE"/>
</dbReference>
<gene>
    <name evidence="7" type="ORF">HNQ59_000404</name>
</gene>
<dbReference type="InterPro" id="IPR002470">
    <property type="entry name" value="Peptidase_S9A"/>
</dbReference>
<organism evidence="7 8">
    <name type="scientific">Chitinivorax tropicus</name>
    <dbReference type="NCBI Taxonomy" id="714531"/>
    <lineage>
        <taxon>Bacteria</taxon>
        <taxon>Pseudomonadati</taxon>
        <taxon>Pseudomonadota</taxon>
        <taxon>Betaproteobacteria</taxon>
        <taxon>Chitinivorax</taxon>
    </lineage>
</organism>
<dbReference type="PANTHER" id="PTHR42881:SF13">
    <property type="entry name" value="PROLYL ENDOPEPTIDASE"/>
    <property type="match status" value="1"/>
</dbReference>
<keyword evidence="3" id="KW-0720">Serine protease</keyword>
<keyword evidence="1" id="KW-0645">Protease</keyword>
<evidence type="ECO:0000256" key="2">
    <source>
        <dbReference type="ARBA" id="ARBA00022801"/>
    </source>
</evidence>
<dbReference type="InterPro" id="IPR023302">
    <property type="entry name" value="Pept_S9A_N"/>
</dbReference>
<dbReference type="Pfam" id="PF00326">
    <property type="entry name" value="Peptidase_S9"/>
    <property type="match status" value="1"/>
</dbReference>
<evidence type="ECO:0000313" key="7">
    <source>
        <dbReference type="EMBL" id="MBB5017142.1"/>
    </source>
</evidence>
<evidence type="ECO:0000259" key="6">
    <source>
        <dbReference type="Pfam" id="PF02897"/>
    </source>
</evidence>
<keyword evidence="4" id="KW-0732">Signal</keyword>
<sequence length="693" mass="78016">MIHALLRPAAFVACLLPAVAHAADDPYLWLEDVMGEKALKWVEERNALSLKELMGKPDYQPIHDKLLSIYNSKERIPGITKIGEHFYNLWRDEQHARGLWRRTTMAEYKKAEPAWETVLDLDAVAKEEGENWVWHGANCLEPKGRYCLISLSRGGADADVVREFDTVTKQFVKTGFTLPESKGEARWIDHNTLFVARDFGEGSMTDSGYPRLVKLWKRGQPLAEAKTLFEGVRTDLALSASKDFTPGFERELVTRSITFYTSEQFLRDRHGNLIKLEKPDDATAMPFRDQILIKLRSDWDVNGQIYPQGALIAMDFNRFLKGERQFSILFEPHTRKSLDGLIATRSALLINELDNVKNRVYELKRHRGKWQRRAVALPAFGAIGLAPVDPDRSDDYFITLTDFTTPTTLLMGTVGSDQRTPLKHMPAFYDAKGIKVTQEEATSKDGTKVPYFLVMHEDTKLDGKSPTILYGYGGFEVSLKPAYAANVGASWLNKGGVYVLANIRGGGEFGSGWHQAALKENRQRAYDDFIAIAEDLVARKVTSPEHLGIMGGSNGGLLVGAVMVQRPDLFKAVVCQVPLLDMLRYNKLLAGASWMGEYGNPEDPKDWEYISKYSPYQNVKAGVKYPRTLFTTSTRDDRVHPGHARKMVAHMTEQGHDVLYWENTEGGHGGAANTAQQAKMWALTFTFLLNELK</sequence>
<feature type="domain" description="Peptidase S9A N-terminal" evidence="6">
    <location>
        <begin position="21"/>
        <end position="423"/>
    </location>
</feature>
<dbReference type="Gene3D" id="2.130.10.120">
    <property type="entry name" value="Prolyl oligopeptidase, N-terminal domain"/>
    <property type="match status" value="1"/>
</dbReference>
<feature type="domain" description="Peptidase S9 prolyl oligopeptidase catalytic" evidence="5">
    <location>
        <begin position="489"/>
        <end position="692"/>
    </location>
</feature>
<dbReference type="EMBL" id="JACHHY010000002">
    <property type="protein sequence ID" value="MBB5017142.1"/>
    <property type="molecule type" value="Genomic_DNA"/>
</dbReference>
<dbReference type="AlphaFoldDB" id="A0A840MKB1"/>
<evidence type="ECO:0000259" key="5">
    <source>
        <dbReference type="Pfam" id="PF00326"/>
    </source>
</evidence>
<dbReference type="GO" id="GO:0004252">
    <property type="term" value="F:serine-type endopeptidase activity"/>
    <property type="evidence" value="ECO:0007669"/>
    <property type="project" value="UniProtKB-EC"/>
</dbReference>
<evidence type="ECO:0000256" key="4">
    <source>
        <dbReference type="SAM" id="SignalP"/>
    </source>
</evidence>
<keyword evidence="8" id="KW-1185">Reference proteome</keyword>
<dbReference type="SUPFAM" id="SSF53474">
    <property type="entry name" value="alpha/beta-Hydrolases"/>
    <property type="match status" value="1"/>
</dbReference>
<dbReference type="SUPFAM" id="SSF50993">
    <property type="entry name" value="Peptidase/esterase 'gauge' domain"/>
    <property type="match status" value="1"/>
</dbReference>
<accession>A0A840MKB1</accession>
<dbReference type="Pfam" id="PF02897">
    <property type="entry name" value="Peptidase_S9_N"/>
    <property type="match status" value="1"/>
</dbReference>
<evidence type="ECO:0000256" key="1">
    <source>
        <dbReference type="ARBA" id="ARBA00022670"/>
    </source>
</evidence>
<dbReference type="PANTHER" id="PTHR42881">
    <property type="entry name" value="PROLYL ENDOPEPTIDASE"/>
    <property type="match status" value="1"/>
</dbReference>
<dbReference type="Gene3D" id="3.40.50.1820">
    <property type="entry name" value="alpha/beta hydrolase"/>
    <property type="match status" value="1"/>
</dbReference>
<dbReference type="RefSeq" id="WP_184034503.1">
    <property type="nucleotide sequence ID" value="NZ_JACHHY010000002.1"/>
</dbReference>